<dbReference type="EMBL" id="JBBHJY010000009">
    <property type="protein sequence ID" value="MEJ6011502.1"/>
    <property type="molecule type" value="Genomic_DNA"/>
</dbReference>
<gene>
    <name evidence="1" type="ORF">WG900_16430</name>
</gene>
<protein>
    <submittedName>
        <fullName evidence="1">Uncharacterized protein</fullName>
    </submittedName>
</protein>
<accession>A0ABU8SC03</accession>
<comment type="caution">
    <text evidence="1">The sequence shown here is derived from an EMBL/GenBank/DDBJ whole genome shotgun (WGS) entry which is preliminary data.</text>
</comment>
<organism evidence="1 2">
    <name type="scientific">Novosphingobium aquae</name>
    <dbReference type="NCBI Taxonomy" id="3133435"/>
    <lineage>
        <taxon>Bacteria</taxon>
        <taxon>Pseudomonadati</taxon>
        <taxon>Pseudomonadota</taxon>
        <taxon>Alphaproteobacteria</taxon>
        <taxon>Sphingomonadales</taxon>
        <taxon>Sphingomonadaceae</taxon>
        <taxon>Novosphingobium</taxon>
    </lineage>
</organism>
<sequence length="240" mass="26903">MQNLLAGGAKSRVRTTLDKENLRSFNEHKAARKGFAGFRNYGTWPACTYSFMAKKADGKLLTDVVTLSSRPVKDRFMVSSRHSKGLSTALIGIDGTAYDYNWVDNEDGTRFTRENFNAVIAKKFQKELSRDPVRARNLVVIDPMSIGFPVFPNASRMPGEVAARIVKTDGSTYGEYVYAGLLNYKGYPALKLEVMLNRDGQVAGGPILIGYALIRQDNLMPLRFVWQTDRMEISELIRCV</sequence>
<proteinExistence type="predicted"/>
<evidence type="ECO:0000313" key="2">
    <source>
        <dbReference type="Proteomes" id="UP001379235"/>
    </source>
</evidence>
<dbReference type="RefSeq" id="WP_339968820.1">
    <property type="nucleotide sequence ID" value="NZ_JBBHJY010000009.1"/>
</dbReference>
<keyword evidence="2" id="KW-1185">Reference proteome</keyword>
<reference evidence="1 2" key="1">
    <citation type="submission" date="2024-03" db="EMBL/GenBank/DDBJ databases">
        <authorList>
            <person name="Jo J.-H."/>
        </authorList>
    </citation>
    <scope>NUCLEOTIDE SEQUENCE [LARGE SCALE GENOMIC DNA]</scope>
    <source>
        <strain evidence="1 2">AS3R-12</strain>
    </source>
</reference>
<evidence type="ECO:0000313" key="1">
    <source>
        <dbReference type="EMBL" id="MEJ6011502.1"/>
    </source>
</evidence>
<dbReference type="Proteomes" id="UP001379235">
    <property type="component" value="Unassembled WGS sequence"/>
</dbReference>
<name>A0ABU8SC03_9SPHN</name>